<protein>
    <submittedName>
        <fullName evidence="2">Uncharacterized protein</fullName>
    </submittedName>
</protein>
<feature type="signal peptide" evidence="1">
    <location>
        <begin position="1"/>
        <end position="21"/>
    </location>
</feature>
<feature type="chain" id="PRO_5042242155" evidence="1">
    <location>
        <begin position="22"/>
        <end position="155"/>
    </location>
</feature>
<comment type="caution">
    <text evidence="2">The sequence shown here is derived from an EMBL/GenBank/DDBJ whole genome shotgun (WGS) entry which is preliminary data.</text>
</comment>
<name>A0AAD4D6V6_9FUNG</name>
<dbReference type="EMBL" id="JAAAIL010001291">
    <property type="protein sequence ID" value="KAG0270863.1"/>
    <property type="molecule type" value="Genomic_DNA"/>
</dbReference>
<evidence type="ECO:0000256" key="1">
    <source>
        <dbReference type="SAM" id="SignalP"/>
    </source>
</evidence>
<keyword evidence="1" id="KW-0732">Signal</keyword>
<sequence length="155" mass="15582">MRFSTIIAAASTLVLLGTVSAQTQPQVPNAQAMAACATCLNEAMGLATPACKGIEGVKVTTNSNSNSKSSPTEKELACFCSIAGKKDWGNSCAQPDKCSAEIVSTLYKSMELAAAQPGTCDKVSTTSAANMLSCSSSKMALGAAGAAMAIAGALF</sequence>
<evidence type="ECO:0000313" key="3">
    <source>
        <dbReference type="Proteomes" id="UP001194580"/>
    </source>
</evidence>
<dbReference type="Proteomes" id="UP001194580">
    <property type="component" value="Unassembled WGS sequence"/>
</dbReference>
<gene>
    <name evidence="2" type="ORF">BGZ95_001423</name>
</gene>
<reference evidence="2" key="1">
    <citation type="journal article" date="2020" name="Fungal Divers.">
        <title>Resolving the Mortierellaceae phylogeny through synthesis of multi-gene phylogenetics and phylogenomics.</title>
        <authorList>
            <person name="Vandepol N."/>
            <person name="Liber J."/>
            <person name="Desiro A."/>
            <person name="Na H."/>
            <person name="Kennedy M."/>
            <person name="Barry K."/>
            <person name="Grigoriev I.V."/>
            <person name="Miller A.N."/>
            <person name="O'Donnell K."/>
            <person name="Stajich J.E."/>
            <person name="Bonito G."/>
        </authorList>
    </citation>
    <scope>NUCLEOTIDE SEQUENCE</scope>
    <source>
        <strain evidence="2">NRRL 28262</strain>
    </source>
</reference>
<organism evidence="2 3">
    <name type="scientific">Linnemannia exigua</name>
    <dbReference type="NCBI Taxonomy" id="604196"/>
    <lineage>
        <taxon>Eukaryota</taxon>
        <taxon>Fungi</taxon>
        <taxon>Fungi incertae sedis</taxon>
        <taxon>Mucoromycota</taxon>
        <taxon>Mortierellomycotina</taxon>
        <taxon>Mortierellomycetes</taxon>
        <taxon>Mortierellales</taxon>
        <taxon>Mortierellaceae</taxon>
        <taxon>Linnemannia</taxon>
    </lineage>
</organism>
<proteinExistence type="predicted"/>
<accession>A0AAD4D6V6</accession>
<keyword evidence="3" id="KW-1185">Reference proteome</keyword>
<dbReference type="AlphaFoldDB" id="A0AAD4D6V6"/>
<evidence type="ECO:0000313" key="2">
    <source>
        <dbReference type="EMBL" id="KAG0270863.1"/>
    </source>
</evidence>